<gene>
    <name evidence="3" type="ORF">Tco_1132642</name>
</gene>
<evidence type="ECO:0000313" key="4">
    <source>
        <dbReference type="Proteomes" id="UP001151760"/>
    </source>
</evidence>
<reference evidence="3" key="1">
    <citation type="journal article" date="2022" name="Int. J. Mol. Sci.">
        <title>Draft Genome of Tanacetum Coccineum: Genomic Comparison of Closely Related Tanacetum-Family Plants.</title>
        <authorList>
            <person name="Yamashiro T."/>
            <person name="Shiraishi A."/>
            <person name="Nakayama K."/>
            <person name="Satake H."/>
        </authorList>
    </citation>
    <scope>NUCLEOTIDE SEQUENCE</scope>
</reference>
<accession>A0ABQ5JD59</accession>
<name>A0ABQ5JD59_9ASTR</name>
<feature type="region of interest" description="Disordered" evidence="1">
    <location>
        <begin position="1"/>
        <end position="29"/>
    </location>
</feature>
<dbReference type="CDD" id="cd09272">
    <property type="entry name" value="RNase_HI_RT_Ty1"/>
    <property type="match status" value="1"/>
</dbReference>
<dbReference type="InterPro" id="IPR013103">
    <property type="entry name" value="RVT_2"/>
</dbReference>
<reference evidence="3" key="2">
    <citation type="submission" date="2022-01" db="EMBL/GenBank/DDBJ databases">
        <authorList>
            <person name="Yamashiro T."/>
            <person name="Shiraishi A."/>
            <person name="Satake H."/>
            <person name="Nakayama K."/>
        </authorList>
    </citation>
    <scope>NUCLEOTIDE SEQUENCE</scope>
</reference>
<evidence type="ECO:0000313" key="3">
    <source>
        <dbReference type="EMBL" id="GJU10246.1"/>
    </source>
</evidence>
<organism evidence="3 4">
    <name type="scientific">Tanacetum coccineum</name>
    <dbReference type="NCBI Taxonomy" id="301880"/>
    <lineage>
        <taxon>Eukaryota</taxon>
        <taxon>Viridiplantae</taxon>
        <taxon>Streptophyta</taxon>
        <taxon>Embryophyta</taxon>
        <taxon>Tracheophyta</taxon>
        <taxon>Spermatophyta</taxon>
        <taxon>Magnoliopsida</taxon>
        <taxon>eudicotyledons</taxon>
        <taxon>Gunneridae</taxon>
        <taxon>Pentapetalae</taxon>
        <taxon>asterids</taxon>
        <taxon>campanulids</taxon>
        <taxon>Asterales</taxon>
        <taxon>Asteraceae</taxon>
        <taxon>Asteroideae</taxon>
        <taxon>Anthemideae</taxon>
        <taxon>Anthemidinae</taxon>
        <taxon>Tanacetum</taxon>
    </lineage>
</organism>
<protein>
    <submittedName>
        <fullName evidence="3">Retrovirus-related pol polyprotein from transposon TNT 1-94</fullName>
    </submittedName>
</protein>
<proteinExistence type="predicted"/>
<dbReference type="EMBL" id="BQNB010021805">
    <property type="protein sequence ID" value="GJU10246.1"/>
    <property type="molecule type" value="Genomic_DNA"/>
</dbReference>
<feature type="domain" description="Reverse transcriptase Ty1/copia-type" evidence="2">
    <location>
        <begin position="313"/>
        <end position="446"/>
    </location>
</feature>
<dbReference type="Proteomes" id="UP001151760">
    <property type="component" value="Unassembled WGS sequence"/>
</dbReference>
<feature type="compositionally biased region" description="Basic and acidic residues" evidence="1">
    <location>
        <begin position="7"/>
        <end position="29"/>
    </location>
</feature>
<evidence type="ECO:0000256" key="1">
    <source>
        <dbReference type="SAM" id="MobiDB-lite"/>
    </source>
</evidence>
<dbReference type="Pfam" id="PF07727">
    <property type="entry name" value="RVT_2"/>
    <property type="match status" value="1"/>
</dbReference>
<evidence type="ECO:0000259" key="2">
    <source>
        <dbReference type="Pfam" id="PF07727"/>
    </source>
</evidence>
<keyword evidence="4" id="KW-1185">Reference proteome</keyword>
<dbReference type="PANTHER" id="PTHR11439:SF495">
    <property type="entry name" value="REVERSE TRANSCRIPTASE, RNA-DEPENDENT DNA POLYMERASE-RELATED"/>
    <property type="match status" value="1"/>
</dbReference>
<sequence length="590" mass="66928">MVVLSQRIDDLSKGKNEKGKSDREKSDKGLIAESFDWDDESVSSEDEGTKKFKVIMAIAKDEPSMGKGDAISSQWVEIKMKKDYLKRPVQIENLNDTKVKQLRSDNGTEFRNQTLEAFLMKRAFPKTSLHLTNTEGNSVNFNEVSSIPEDEFIDPRNIDTLCTANIEYFPYVFAFDRLSSNINNIPAEPITVSKPPIPLTSPTFKEPSVFSFKEEALPLSQTINSSADIASGHPIPQDRWSREKHIELVNIIGEHQAVITTRSKVRESKAASAHECLYFNFLSQIEPKRLVEALEEEGWVLDMTKELNQFERNKVWTLVPKPHGFTIIRLKCVFRNKMDEDGNVTKNKAILVVKGYSQEEGINYDETFAPIARLEAIRIFLFYALYMGFIVYQIDVKSAFLNGKIAEEVYVEQPPGFESGEFPDHVCKLNKAMYGLKQASRAWYQANPKESHLVVVKRIFRYLKGCQILGGKLVCWSAKKQSSLAMSSAVAEYVAAVPIFCDNTSAIAISNNLVLYSRTKHIDIRYDFIRDHILRGDIELHFVPTDLQLADIFTEPLAEPSITRLVAELGMLNIDKQVSDKKKTLSDPLN</sequence>
<comment type="caution">
    <text evidence="3">The sequence shown here is derived from an EMBL/GenBank/DDBJ whole genome shotgun (WGS) entry which is preliminary data.</text>
</comment>
<dbReference type="PANTHER" id="PTHR11439">
    <property type="entry name" value="GAG-POL-RELATED RETROTRANSPOSON"/>
    <property type="match status" value="1"/>
</dbReference>